<evidence type="ECO:0000313" key="4">
    <source>
        <dbReference type="Proteomes" id="UP000825134"/>
    </source>
</evidence>
<feature type="compositionally biased region" description="Basic residues" evidence="1">
    <location>
        <begin position="193"/>
        <end position="204"/>
    </location>
</feature>
<dbReference type="Pfam" id="PF17461">
    <property type="entry name" value="DUF5423"/>
    <property type="match status" value="1"/>
</dbReference>
<keyword evidence="2" id="KW-0812">Transmembrane</keyword>
<feature type="transmembrane region" description="Helical" evidence="2">
    <location>
        <begin position="34"/>
        <end position="54"/>
    </location>
</feature>
<dbReference type="EMBL" id="CP063185">
    <property type="protein sequence ID" value="QYC74016.1"/>
    <property type="molecule type" value="Genomic_DNA"/>
</dbReference>
<organism evidence="3 4">
    <name type="scientific">Chlamydia suis</name>
    <dbReference type="NCBI Taxonomy" id="83559"/>
    <lineage>
        <taxon>Bacteria</taxon>
        <taxon>Pseudomonadati</taxon>
        <taxon>Chlamydiota</taxon>
        <taxon>Chlamydiia</taxon>
        <taxon>Chlamydiales</taxon>
        <taxon>Chlamydiaceae</taxon>
        <taxon>Chlamydia/Chlamydophila group</taxon>
        <taxon>Chlamydia</taxon>
    </lineage>
</organism>
<accession>A0AAQ0EM34</accession>
<feature type="region of interest" description="Disordered" evidence="1">
    <location>
        <begin position="184"/>
        <end position="204"/>
    </location>
</feature>
<feature type="region of interest" description="Disordered" evidence="1">
    <location>
        <begin position="296"/>
        <end position="365"/>
    </location>
</feature>
<feature type="compositionally biased region" description="Polar residues" evidence="1">
    <location>
        <begin position="298"/>
        <end position="312"/>
    </location>
</feature>
<feature type="compositionally biased region" description="Polar residues" evidence="1">
    <location>
        <begin position="239"/>
        <end position="251"/>
    </location>
</feature>
<name>A0AAQ0EM34_9CHLA</name>
<dbReference type="Proteomes" id="UP000825134">
    <property type="component" value="Chromosome"/>
</dbReference>
<feature type="transmembrane region" description="Helical" evidence="2">
    <location>
        <begin position="92"/>
        <end position="117"/>
    </location>
</feature>
<reference evidence="3" key="1">
    <citation type="journal article" date="2021" name="Front. Microbiol.">
        <title>Generation of Tetracycline and Rifamycin Resistant Chlamydia Suis Recombinants.</title>
        <authorList>
            <person name="Marti H."/>
            <person name="Bommana S."/>
            <person name="Read T.D."/>
            <person name="Pesch T."/>
            <person name="Prahauser B."/>
            <person name="Dean D."/>
            <person name="Borel N."/>
        </authorList>
    </citation>
    <scope>NUCLEOTIDE SEQUENCE</scope>
    <source>
        <strain evidence="3">208.1</strain>
    </source>
</reference>
<evidence type="ECO:0000256" key="2">
    <source>
        <dbReference type="SAM" id="Phobius"/>
    </source>
</evidence>
<feature type="transmembrane region" description="Helical" evidence="2">
    <location>
        <begin position="60"/>
        <end position="80"/>
    </location>
</feature>
<dbReference type="RefSeq" id="WP_219664238.1">
    <property type="nucleotide sequence ID" value="NZ_CP063064.1"/>
</dbReference>
<dbReference type="InterPro" id="IPR035355">
    <property type="entry name" value="DUF5423"/>
</dbReference>
<evidence type="ECO:0000256" key="1">
    <source>
        <dbReference type="SAM" id="MobiDB-lite"/>
    </source>
</evidence>
<gene>
    <name evidence="3" type="ORF">INQ84_02650</name>
</gene>
<protein>
    <submittedName>
        <fullName evidence="3">IncV family inclusion membrane protein</fullName>
    </submittedName>
</protein>
<sequence length="365" mass="39711">MATVTPTSPQQPFQAKGLLSRFLTAPDRHPKLRYVYDISLIAISILCIVSIILWTQGSGLALFAIAPALAIGALGVTLLVSDLAESQKSKDVADTVAAISLPFILTGTAAGLMFSAVAVGGGAVILANPMFLMGSMTLGFALMSLHKVTYQYLSNREQWQKQNKIEQIELAAWENQLPKEEEVSSSQESLRNAHGRKKNWHRSRAIRRRVLVPTTLFATTKESSQSQESLHPKSDTESKSCSPTPSSCIQEKTSEAAPLSVTTSENKDSSDDSSTTNVYFSALSDVSDAKTVALGDVSGTTSSNSLKAPSSSRTERRVVRLTRSQRNARHQHNNQEQKEQNQEDSSDEGATSSSSSSKRKKRKHR</sequence>
<dbReference type="AlphaFoldDB" id="A0AAQ0EM34"/>
<keyword evidence="2" id="KW-0472">Membrane</keyword>
<feature type="transmembrane region" description="Helical" evidence="2">
    <location>
        <begin position="123"/>
        <end position="145"/>
    </location>
</feature>
<feature type="region of interest" description="Disordered" evidence="1">
    <location>
        <begin position="217"/>
        <end position="275"/>
    </location>
</feature>
<feature type="compositionally biased region" description="Polar residues" evidence="1">
    <location>
        <begin position="217"/>
        <end position="229"/>
    </location>
</feature>
<keyword evidence="2" id="KW-1133">Transmembrane helix</keyword>
<proteinExistence type="predicted"/>
<evidence type="ECO:0000313" key="3">
    <source>
        <dbReference type="EMBL" id="QYC74016.1"/>
    </source>
</evidence>